<dbReference type="Proteomes" id="UP000195221">
    <property type="component" value="Unassembled WGS sequence"/>
</dbReference>
<accession>A0A242MQB0</accession>
<dbReference type="AntiFam" id="ANF00132">
    <property type="entry name" value="Shadow ORF (opposite rne)"/>
</dbReference>
<sequence>MRGFLGHLPRCTRLVQTCIVVTQAFQLVVRRFEMLVRDQHDVDLETRLDLVDFRTLFVQQESRDFHRHLAMNCRGVFLHCFFLNDPQHLQRGRFGVTDMAGAVTTRAGHMAAFGQRRTQALTRQFHQTEARNLAHLYARTIVLQRVFQALLDFALALGRLHIDKVDHDQAAQIAQAQLARDFVGSFEVRACRRFLDVRALGRAGRVHVDGNQRFRVVDHDRAARRQRHRARIRGLDLVFDLETGEEGYVVVIALNFAQVIRHHDVHEGAGLVMDLGGIDQDFADIRLEVIADRADHEAGFEINQHRLAGYAALRRRFHRAPQLHQVVQVPLQFFSRAADPCRTRDDAHAFRQVELGHRFAQFLAFVALDPARYTAATRVVRHQDKVTSGERNERGQGRALVAALFLLDLDDQFLAFAQRVLDARGAHVHAVLEVLAGNFLERQETMAVFAVVHKTGFERRLDAGDDSLVDVAFALFAPGGFNVDVDEFLPIDDSDAQFFLLRRVKQHAFHWTAPERLCRPPSSEFARLSVA</sequence>
<evidence type="ECO:0000313" key="1">
    <source>
        <dbReference type="EMBL" id="OTP73509.1"/>
    </source>
</evidence>
<protein>
    <submittedName>
        <fullName evidence="1">Uncharacterized protein</fullName>
    </submittedName>
</protein>
<dbReference type="AlphaFoldDB" id="A0A242MQB0"/>
<name>A0A242MQB0_CABSO</name>
<organism evidence="1 2">
    <name type="scientific">Caballeronia sordidicola</name>
    <name type="common">Burkholderia sordidicola</name>
    <dbReference type="NCBI Taxonomy" id="196367"/>
    <lineage>
        <taxon>Bacteria</taxon>
        <taxon>Pseudomonadati</taxon>
        <taxon>Pseudomonadota</taxon>
        <taxon>Betaproteobacteria</taxon>
        <taxon>Burkholderiales</taxon>
        <taxon>Burkholderiaceae</taxon>
        <taxon>Caballeronia</taxon>
    </lineage>
</organism>
<gene>
    <name evidence="1" type="ORF">PAMC26577_17710</name>
</gene>
<proteinExistence type="predicted"/>
<reference evidence="1 2" key="1">
    <citation type="submission" date="2017-03" db="EMBL/GenBank/DDBJ databases">
        <title>Genome analysis of strain PAMC 26577.</title>
        <authorList>
            <person name="Oh H.-M."/>
            <person name="Yang J.-A."/>
        </authorList>
    </citation>
    <scope>NUCLEOTIDE SEQUENCE [LARGE SCALE GENOMIC DNA]</scope>
    <source>
        <strain evidence="1 2">PAMC 26577</strain>
    </source>
</reference>
<evidence type="ECO:0000313" key="2">
    <source>
        <dbReference type="Proteomes" id="UP000195221"/>
    </source>
</evidence>
<comment type="caution">
    <text evidence="1">The sequence shown here is derived from an EMBL/GenBank/DDBJ whole genome shotgun (WGS) entry which is preliminary data.</text>
</comment>
<dbReference type="EMBL" id="NBTZ01000077">
    <property type="protein sequence ID" value="OTP73509.1"/>
    <property type="molecule type" value="Genomic_DNA"/>
</dbReference>